<feature type="compositionally biased region" description="Basic and acidic residues" evidence="4">
    <location>
        <begin position="1282"/>
        <end position="1299"/>
    </location>
</feature>
<feature type="region of interest" description="Disordered" evidence="4">
    <location>
        <begin position="1282"/>
        <end position="1310"/>
    </location>
</feature>
<proteinExistence type="predicted"/>
<keyword evidence="2 3" id="KW-0040">ANK repeat</keyword>
<dbReference type="PROSITE" id="PS50088">
    <property type="entry name" value="ANK_REPEAT"/>
    <property type="match status" value="3"/>
</dbReference>
<dbReference type="Proteomes" id="UP001303115">
    <property type="component" value="Unassembled WGS sequence"/>
</dbReference>
<reference evidence="6" key="1">
    <citation type="journal article" date="2023" name="Mol. Phylogenet. Evol.">
        <title>Genome-scale phylogeny and comparative genomics of the fungal order Sordariales.</title>
        <authorList>
            <person name="Hensen N."/>
            <person name="Bonometti L."/>
            <person name="Westerberg I."/>
            <person name="Brannstrom I.O."/>
            <person name="Guillou S."/>
            <person name="Cros-Aarteil S."/>
            <person name="Calhoun S."/>
            <person name="Haridas S."/>
            <person name="Kuo A."/>
            <person name="Mondo S."/>
            <person name="Pangilinan J."/>
            <person name="Riley R."/>
            <person name="LaButti K."/>
            <person name="Andreopoulos B."/>
            <person name="Lipzen A."/>
            <person name="Chen C."/>
            <person name="Yan M."/>
            <person name="Daum C."/>
            <person name="Ng V."/>
            <person name="Clum A."/>
            <person name="Steindorff A."/>
            <person name="Ohm R.A."/>
            <person name="Martin F."/>
            <person name="Silar P."/>
            <person name="Natvig D.O."/>
            <person name="Lalanne C."/>
            <person name="Gautier V."/>
            <person name="Ament-Velasquez S.L."/>
            <person name="Kruys A."/>
            <person name="Hutchinson M.I."/>
            <person name="Powell A.J."/>
            <person name="Barry K."/>
            <person name="Miller A.N."/>
            <person name="Grigoriev I.V."/>
            <person name="Debuchy R."/>
            <person name="Gladieux P."/>
            <person name="Hiltunen Thoren M."/>
            <person name="Johannesson H."/>
        </authorList>
    </citation>
    <scope>NUCLEOTIDE SEQUENCE [LARGE SCALE GENOMIC DNA]</scope>
    <source>
        <strain evidence="6">CBS 284.82</strain>
    </source>
</reference>
<organism evidence="5 6">
    <name type="scientific">Parachaetomium inaequale</name>
    <dbReference type="NCBI Taxonomy" id="2588326"/>
    <lineage>
        <taxon>Eukaryota</taxon>
        <taxon>Fungi</taxon>
        <taxon>Dikarya</taxon>
        <taxon>Ascomycota</taxon>
        <taxon>Pezizomycotina</taxon>
        <taxon>Sordariomycetes</taxon>
        <taxon>Sordariomycetidae</taxon>
        <taxon>Sordariales</taxon>
        <taxon>Chaetomiaceae</taxon>
        <taxon>Parachaetomium</taxon>
    </lineage>
</organism>
<evidence type="ECO:0000256" key="3">
    <source>
        <dbReference type="PROSITE-ProRule" id="PRU00023"/>
    </source>
</evidence>
<evidence type="ECO:0000256" key="2">
    <source>
        <dbReference type="ARBA" id="ARBA00023043"/>
    </source>
</evidence>
<evidence type="ECO:0000313" key="5">
    <source>
        <dbReference type="EMBL" id="KAK4032794.1"/>
    </source>
</evidence>
<accession>A0AAN6P6R4</accession>
<protein>
    <submittedName>
        <fullName evidence="5">Uncharacterized protein</fullName>
    </submittedName>
</protein>
<dbReference type="PANTHER" id="PTHR24126:SF14">
    <property type="entry name" value="ANK_REP_REGION DOMAIN-CONTAINING PROTEIN"/>
    <property type="match status" value="1"/>
</dbReference>
<name>A0AAN6P6R4_9PEZI</name>
<evidence type="ECO:0000256" key="4">
    <source>
        <dbReference type="SAM" id="MobiDB-lite"/>
    </source>
</evidence>
<dbReference type="InterPro" id="IPR036770">
    <property type="entry name" value="Ankyrin_rpt-contain_sf"/>
</dbReference>
<dbReference type="Pfam" id="PF12796">
    <property type="entry name" value="Ank_2"/>
    <property type="match status" value="1"/>
</dbReference>
<dbReference type="PANTHER" id="PTHR24126">
    <property type="entry name" value="ANKYRIN REPEAT, PH AND SEC7 DOMAIN CONTAINING PROTEIN SECG-RELATED"/>
    <property type="match status" value="1"/>
</dbReference>
<dbReference type="Gene3D" id="1.25.40.20">
    <property type="entry name" value="Ankyrin repeat-containing domain"/>
    <property type="match status" value="5"/>
</dbReference>
<feature type="repeat" description="ANK" evidence="3">
    <location>
        <begin position="1016"/>
        <end position="1048"/>
    </location>
</feature>
<gene>
    <name evidence="5" type="ORF">C8A01DRAFT_50504</name>
</gene>
<keyword evidence="6" id="KW-1185">Reference proteome</keyword>
<evidence type="ECO:0000256" key="1">
    <source>
        <dbReference type="ARBA" id="ARBA00022737"/>
    </source>
</evidence>
<dbReference type="SMART" id="SM00248">
    <property type="entry name" value="ANK"/>
    <property type="match status" value="12"/>
</dbReference>
<sequence>MRKKLPCSQSPALNGPCGFAVVAGIAIVSAATDARLADSAAPEPTKRVAAVAPSRHMGSGCMLDSPTDIQWNREQSPARRDGGAAHATAQPVPSLWARDANHGRAMCSAAAIRFHVGDLHPVQPLVLRFCLTRVLHVNHPGDEMEPEIKQATQLLQAQRAVDRDEQPLSWIRHRLSSQAGTVYTAREVNKVLAEVVESDGSVGVVTALLALGADVNFVRRRHSTTWNKITQRNAPGERSNILLRAVVRCRPETVHAIAGHADQANLDSVLHHAIARGNLAVVAALLEHGASPVGLHDDFQEVVYHDKLALLRILLSGHHLPCLACRSTGLRIAVENRSVEVVRLLLEHWADVNYGDAVALTRAVEISRPDLVALLISGPVQPSSRSLDAAVGKLRPFLGEHDTDLNREMLELCLAAGATGPETVRLVTEGLIELVRRRHTHLIGIILRYKKSPGQYEAAALIEAIRAEQLDVVTKLLEFKPSPTSLTIAISQTVGVGSPQFRYESTSLLIQSGAQGPCAGDALVKTVHCLVANLRRGDKMSIERDMRLFYLLLHEGKADVNFGKGEALQIAVRSACVEVVEEILAKEPSPESLGTALTWAMDVRDGQKKKLLVEMLVRRQINEDAAGKALVAILKTEPDNAPIVELLLTRASVNYNNGEVFIYAIRNFRSETFHLLLGQGISYKALFTAVLEALKAPRLDRRILFGDLLSRLQLDHLNMALKHVVLEEDTDLDMVRLLLDSGAEAALEDGLCVKHAASTLDRDLLSLLSEYLGHHVNIYSQAFSAIINRGKQWIAFEHVEVIGILLQHGASGPVAGKAMVEIVNYLACQETQADLADTLLRRIFAANVDVNHENGKAISIAASRGDPFLLTLLLTNGATPASATLALTAAVMAHHEESLLLKLINIFADQHSATPDWNKSIPGIPPPIFQVLKAYGHSVTVVDGLVEAGCRLETTVPMQAFSRNARDREDRVVSSELEPASVLMWVLLQEEGLIGLPVVEALIDHGADISYATPKSRTTPLLLAVKSGRVDIVQMLIGAGARVSAKDALGHSALFYASRAGNAELVNLLLDSKPVVNDGSLHEASRGFHVQVMKLLLEAGHDSNFRSIKHGGRTALGEIALKASPPTDLAAAEEALDLLSGVEASPILKVHGKTVIFLALDNEHNESITRLLLERLLYRTLNSHENTYQHGTLHYSPTMYVAKGILLGTPSETLLQLLKAHGCEDRFYATIEETQPHDAVGMPEEIRDYERDRRARERQKRLLEEDHANTIRREREKAIARAQLEDDKHHRTIQQREDISQQQRRHRGLDHTQTIQMRAEKHHNDAQIKISAASVHSSIRWQKHTDDLGMLAQKRDADLAHAHHAHHQRLDQRRDKLTQETEARDLRHARSLAHMREAQQQKLQAREEQNAQRLMHENRRMVLEYERLQQRKRLEQDSREAKLGGAREKHEMKMTELKTQRGNIIGQVNLDELRRWQQESEKRMQGGMVVSGEGQGQRLLA</sequence>
<dbReference type="InterPro" id="IPR002110">
    <property type="entry name" value="Ankyrin_rpt"/>
</dbReference>
<comment type="caution">
    <text evidence="5">The sequence shown here is derived from an EMBL/GenBank/DDBJ whole genome shotgun (WGS) entry which is preliminary data.</text>
</comment>
<feature type="repeat" description="ANK" evidence="3">
    <location>
        <begin position="325"/>
        <end position="357"/>
    </location>
</feature>
<dbReference type="PROSITE" id="PS50297">
    <property type="entry name" value="ANK_REP_REGION"/>
    <property type="match status" value="2"/>
</dbReference>
<feature type="repeat" description="ANK" evidence="3">
    <location>
        <begin position="265"/>
        <end position="291"/>
    </location>
</feature>
<evidence type="ECO:0000313" key="6">
    <source>
        <dbReference type="Proteomes" id="UP001303115"/>
    </source>
</evidence>
<dbReference type="EMBL" id="MU854575">
    <property type="protein sequence ID" value="KAK4032794.1"/>
    <property type="molecule type" value="Genomic_DNA"/>
</dbReference>
<dbReference type="SUPFAM" id="SSF48403">
    <property type="entry name" value="Ankyrin repeat"/>
    <property type="match status" value="3"/>
</dbReference>
<keyword evidence="1" id="KW-0677">Repeat</keyword>